<dbReference type="NCBIfam" id="TIGR03647">
    <property type="entry name" value="Na_symport_sm"/>
    <property type="match status" value="1"/>
</dbReference>
<protein>
    <submittedName>
        <fullName evidence="3">DUF4212 domain-containing protein</fullName>
    </submittedName>
</protein>
<feature type="transmembrane region" description="Helical" evidence="1">
    <location>
        <begin position="51"/>
        <end position="73"/>
    </location>
</feature>
<evidence type="ECO:0000259" key="2">
    <source>
        <dbReference type="Pfam" id="PF13937"/>
    </source>
</evidence>
<name>A0ABW0MHC6_9BURK</name>
<evidence type="ECO:0000313" key="3">
    <source>
        <dbReference type="EMBL" id="MFC5476393.1"/>
    </source>
</evidence>
<reference evidence="4" key="1">
    <citation type="journal article" date="2019" name="Int. J. Syst. Evol. Microbiol.">
        <title>The Global Catalogue of Microorganisms (GCM) 10K type strain sequencing project: providing services to taxonomists for standard genome sequencing and annotation.</title>
        <authorList>
            <consortium name="The Broad Institute Genomics Platform"/>
            <consortium name="The Broad Institute Genome Sequencing Center for Infectious Disease"/>
            <person name="Wu L."/>
            <person name="Ma J."/>
        </authorList>
    </citation>
    <scope>NUCLEOTIDE SEQUENCE [LARGE SCALE GENOMIC DNA]</scope>
    <source>
        <strain evidence="4">JCM 17066</strain>
    </source>
</reference>
<evidence type="ECO:0000313" key="4">
    <source>
        <dbReference type="Proteomes" id="UP001596045"/>
    </source>
</evidence>
<evidence type="ECO:0000256" key="1">
    <source>
        <dbReference type="SAM" id="Phobius"/>
    </source>
</evidence>
<proteinExistence type="predicted"/>
<sequence length="87" mass="10185">MAKQPAPKNFSHWQRTRRLTLALLLTWLLTTFGVIFFARELATLTLFGWPLSFYMAAQGLALIYLLIVAVYTWQMRKIDQRQPDVEP</sequence>
<dbReference type="Pfam" id="PF13937">
    <property type="entry name" value="DUF4212"/>
    <property type="match status" value="1"/>
</dbReference>
<keyword evidence="4" id="KW-1185">Reference proteome</keyword>
<keyword evidence="1" id="KW-1133">Transmembrane helix</keyword>
<dbReference type="RefSeq" id="WP_379000550.1">
    <property type="nucleotide sequence ID" value="NZ_JBHSMT010000031.1"/>
</dbReference>
<dbReference type="EMBL" id="JBHSMT010000031">
    <property type="protein sequence ID" value="MFC5476393.1"/>
    <property type="molecule type" value="Genomic_DNA"/>
</dbReference>
<keyword evidence="1" id="KW-0812">Transmembrane</keyword>
<gene>
    <name evidence="3" type="ORF">ACFPM8_20705</name>
</gene>
<feature type="domain" description="Sodium symporter small subunit" evidence="2">
    <location>
        <begin position="11"/>
        <end position="81"/>
    </location>
</feature>
<keyword evidence="1" id="KW-0472">Membrane</keyword>
<dbReference type="InterPro" id="IPR019886">
    <property type="entry name" value="Na_symporter_ssu"/>
</dbReference>
<accession>A0ABW0MHC6</accession>
<comment type="caution">
    <text evidence="3">The sequence shown here is derived from an EMBL/GenBank/DDBJ whole genome shotgun (WGS) entry which is preliminary data.</text>
</comment>
<dbReference type="Proteomes" id="UP001596045">
    <property type="component" value="Unassembled WGS sequence"/>
</dbReference>
<organism evidence="3 4">
    <name type="scientific">Paraherbaspirillum soli</name>
    <dbReference type="NCBI Taxonomy" id="631222"/>
    <lineage>
        <taxon>Bacteria</taxon>
        <taxon>Pseudomonadati</taxon>
        <taxon>Pseudomonadota</taxon>
        <taxon>Betaproteobacteria</taxon>
        <taxon>Burkholderiales</taxon>
        <taxon>Oxalobacteraceae</taxon>
        <taxon>Paraherbaspirillum</taxon>
    </lineage>
</organism>
<feature type="transmembrane region" description="Helical" evidence="1">
    <location>
        <begin position="21"/>
        <end position="39"/>
    </location>
</feature>